<reference evidence="2 3" key="1">
    <citation type="submission" date="2018-10" db="EMBL/GenBank/DDBJ databases">
        <title>Lactobacillus sp. R7 and Lactobacillus sp. R19 isolated from fermented mustard green product of Taiwan.</title>
        <authorList>
            <person name="Lin S.-T."/>
        </authorList>
    </citation>
    <scope>NUCLEOTIDE SEQUENCE [LARGE SCALE GENOMIC DNA]</scope>
    <source>
        <strain evidence="2 3">BCRC 81127</strain>
    </source>
</reference>
<gene>
    <name evidence="2" type="ORF">EGT49_08730</name>
</gene>
<dbReference type="EMBL" id="RKLY01000022">
    <property type="protein sequence ID" value="TGD22458.1"/>
    <property type="molecule type" value="Genomic_DNA"/>
</dbReference>
<protein>
    <submittedName>
        <fullName evidence="2">Uncharacterized protein</fullName>
    </submittedName>
</protein>
<sequence length="177" mass="20386">MENELRFVRKPSFKPLLGSIFLGVALGMIGLVIFHWVLLSVALAVSGFLVDSLVLYPSSKELNASWFIDQKNLHYIDASSWWKKVRLIYLPFATKMKSLPLSKIKQYQIVKAHEIMNTNEIYGGSLQTPLFTQCRYLIIQTDDETLKFDLTWNQLGEQNTSTQTDLVEKLLNNRNSR</sequence>
<keyword evidence="1" id="KW-0472">Membrane</keyword>
<dbReference type="Proteomes" id="UP000298021">
    <property type="component" value="Unassembled WGS sequence"/>
</dbReference>
<keyword evidence="3" id="KW-1185">Reference proteome</keyword>
<feature type="transmembrane region" description="Helical" evidence="1">
    <location>
        <begin position="20"/>
        <end position="50"/>
    </location>
</feature>
<keyword evidence="1" id="KW-0812">Transmembrane</keyword>
<dbReference type="AlphaFoldDB" id="A0A4Z0JJM2"/>
<comment type="caution">
    <text evidence="2">The sequence shown here is derived from an EMBL/GenBank/DDBJ whole genome shotgun (WGS) entry which is preliminary data.</text>
</comment>
<evidence type="ECO:0000256" key="1">
    <source>
        <dbReference type="SAM" id="Phobius"/>
    </source>
</evidence>
<evidence type="ECO:0000313" key="3">
    <source>
        <dbReference type="Proteomes" id="UP000298021"/>
    </source>
</evidence>
<accession>A0A4Z0JJM2</accession>
<name>A0A4Z0JJM2_9LACO</name>
<keyword evidence="1" id="KW-1133">Transmembrane helix</keyword>
<proteinExistence type="predicted"/>
<evidence type="ECO:0000313" key="2">
    <source>
        <dbReference type="EMBL" id="TGD22458.1"/>
    </source>
</evidence>
<dbReference type="OrthoDB" id="2314339at2"/>
<organism evidence="2 3">
    <name type="scientific">Companilactobacillus suantsaicola</name>
    <dbReference type="NCBI Taxonomy" id="2487723"/>
    <lineage>
        <taxon>Bacteria</taxon>
        <taxon>Bacillati</taxon>
        <taxon>Bacillota</taxon>
        <taxon>Bacilli</taxon>
        <taxon>Lactobacillales</taxon>
        <taxon>Lactobacillaceae</taxon>
        <taxon>Companilactobacillus</taxon>
    </lineage>
</organism>
<dbReference type="RefSeq" id="WP_135373497.1">
    <property type="nucleotide sequence ID" value="NZ_RKLY01000022.1"/>
</dbReference>